<feature type="region of interest" description="Disordered" evidence="1">
    <location>
        <begin position="50"/>
        <end position="81"/>
    </location>
</feature>
<name>A0A401W768_STREY</name>
<keyword evidence="2" id="KW-0732">Signal</keyword>
<keyword evidence="4" id="KW-1185">Reference proteome</keyword>
<dbReference type="AlphaFoldDB" id="A0A401W768"/>
<protein>
    <submittedName>
        <fullName evidence="3">Lipoprotein</fullName>
    </submittedName>
</protein>
<feature type="signal peptide" evidence="2">
    <location>
        <begin position="1"/>
        <end position="21"/>
    </location>
</feature>
<evidence type="ECO:0000313" key="3">
    <source>
        <dbReference type="EMBL" id="GCD45101.1"/>
    </source>
</evidence>
<dbReference type="Proteomes" id="UP000286746">
    <property type="component" value="Unassembled WGS sequence"/>
</dbReference>
<evidence type="ECO:0000256" key="1">
    <source>
        <dbReference type="SAM" id="MobiDB-lite"/>
    </source>
</evidence>
<organism evidence="3 4">
    <name type="scientific">Streptomyces paromomycinus</name>
    <name type="common">Streptomyces rimosus subsp. paromomycinus</name>
    <dbReference type="NCBI Taxonomy" id="92743"/>
    <lineage>
        <taxon>Bacteria</taxon>
        <taxon>Bacillati</taxon>
        <taxon>Actinomycetota</taxon>
        <taxon>Actinomycetes</taxon>
        <taxon>Kitasatosporales</taxon>
        <taxon>Streptomycetaceae</taxon>
        <taxon>Streptomyces</taxon>
    </lineage>
</organism>
<evidence type="ECO:0000313" key="4">
    <source>
        <dbReference type="Proteomes" id="UP000286746"/>
    </source>
</evidence>
<sequence>MRRRTLTAVALTVVPLPLALAAGCAPVAGLHDDGRARDVKAPLALWADRTPAPRVRDEDPGDQRAVPGIARVPSGSMKDTDPAAVVRADIASDGDRPPAPGAVRSPVLHDLTDDGKPDLISAVDLDARTSLLRVYSVRDQVVTRVLAMRAVLAGVELAAGHLAVREPTKDPRYVSVTDYVWDGRRMGLWDLTLDEYRTPQNPLPTAPSNAPSPGAPA</sequence>
<gene>
    <name evidence="3" type="ORF">GKJPGBOP_04821</name>
</gene>
<proteinExistence type="predicted"/>
<feature type="chain" id="PRO_5019532976" evidence="2">
    <location>
        <begin position="22"/>
        <end position="217"/>
    </location>
</feature>
<accession>A0A401W768</accession>
<dbReference type="PROSITE" id="PS51257">
    <property type="entry name" value="PROKAR_LIPOPROTEIN"/>
    <property type="match status" value="1"/>
</dbReference>
<dbReference type="EMBL" id="BHZD01000001">
    <property type="protein sequence ID" value="GCD45101.1"/>
    <property type="molecule type" value="Genomic_DNA"/>
</dbReference>
<comment type="caution">
    <text evidence="3">The sequence shown here is derived from an EMBL/GenBank/DDBJ whole genome shotgun (WGS) entry which is preliminary data.</text>
</comment>
<keyword evidence="3" id="KW-0449">Lipoprotein</keyword>
<evidence type="ECO:0000256" key="2">
    <source>
        <dbReference type="SAM" id="SignalP"/>
    </source>
</evidence>
<reference evidence="3 4" key="1">
    <citation type="submission" date="2018-11" db="EMBL/GenBank/DDBJ databases">
        <title>Whole genome sequence of Streptomyces paromomycinus NBRC 15454(T).</title>
        <authorList>
            <person name="Komaki H."/>
            <person name="Tamura T."/>
        </authorList>
    </citation>
    <scope>NUCLEOTIDE SEQUENCE [LARGE SCALE GENOMIC DNA]</scope>
    <source>
        <strain evidence="3 4">NBRC 15454</strain>
    </source>
</reference>